<dbReference type="Proteomes" id="UP000093523">
    <property type="component" value="Unassembled WGS sequence"/>
</dbReference>
<keyword evidence="4 10" id="KW-1003">Cell membrane</keyword>
<comment type="function">
    <text evidence="10">Interacts with outer membrane receptor proteins that carry out high-affinity binding and energy dependent uptake into the periplasmic space of specific substrates. It could act to transduce energy from the cytoplasmic membrane to specific energy-requiring processes in the outer membrane, resulting in the release into the periplasm of ligands bound by these outer membrane proteins.</text>
</comment>
<keyword evidence="9" id="KW-0472">Membrane</keyword>
<keyword evidence="3 10" id="KW-0813">Transport</keyword>
<dbReference type="RefSeq" id="WP_017021408.1">
    <property type="nucleotide sequence ID" value="NZ_CAWMPN010000004.1"/>
</dbReference>
<evidence type="ECO:0000256" key="2">
    <source>
        <dbReference type="ARBA" id="ARBA00006555"/>
    </source>
</evidence>
<dbReference type="InterPro" id="IPR003538">
    <property type="entry name" value="TonB"/>
</dbReference>
<dbReference type="AlphaFoldDB" id="A0A1B9P335"/>
<evidence type="ECO:0000256" key="5">
    <source>
        <dbReference type="ARBA" id="ARBA00022519"/>
    </source>
</evidence>
<dbReference type="OrthoDB" id="1628901at2"/>
<keyword evidence="7 10" id="KW-0653">Protein transport</keyword>
<evidence type="ECO:0000313" key="13">
    <source>
        <dbReference type="EMBL" id="OCH22919.1"/>
    </source>
</evidence>
<dbReference type="InterPro" id="IPR051045">
    <property type="entry name" value="TonB-dependent_transducer"/>
</dbReference>
<dbReference type="SUPFAM" id="SSF74653">
    <property type="entry name" value="TolA/TonB C-terminal domain"/>
    <property type="match status" value="1"/>
</dbReference>
<feature type="region of interest" description="Disordered" evidence="11">
    <location>
        <begin position="51"/>
        <end position="85"/>
    </location>
</feature>
<dbReference type="STRING" id="688.A6E04_03160"/>
<dbReference type="InterPro" id="IPR037682">
    <property type="entry name" value="TonB_C"/>
</dbReference>
<comment type="subcellular location">
    <subcellularLocation>
        <location evidence="1 10">Cell inner membrane</location>
        <topology evidence="1 10">Single-pass membrane protein</topology>
        <orientation evidence="1 10">Periplasmic side</orientation>
    </subcellularLocation>
</comment>
<evidence type="ECO:0000256" key="9">
    <source>
        <dbReference type="ARBA" id="ARBA00023136"/>
    </source>
</evidence>
<evidence type="ECO:0000256" key="7">
    <source>
        <dbReference type="ARBA" id="ARBA00022927"/>
    </source>
</evidence>
<comment type="caution">
    <text evidence="13">The sequence shown here is derived from an EMBL/GenBank/DDBJ whole genome shotgun (WGS) entry which is preliminary data.</text>
</comment>
<keyword evidence="10" id="KW-0735">Signal-anchor</keyword>
<gene>
    <name evidence="13" type="ORF">A6E04_03160</name>
</gene>
<evidence type="ECO:0000313" key="14">
    <source>
        <dbReference type="Proteomes" id="UP000093523"/>
    </source>
</evidence>
<accession>A0A1B9P335</accession>
<keyword evidence="5 10" id="KW-0997">Cell inner membrane</keyword>
<dbReference type="GO" id="GO:0055085">
    <property type="term" value="P:transmembrane transport"/>
    <property type="evidence" value="ECO:0007669"/>
    <property type="project" value="InterPro"/>
</dbReference>
<dbReference type="InterPro" id="IPR006260">
    <property type="entry name" value="TonB/TolA_C"/>
</dbReference>
<evidence type="ECO:0000256" key="4">
    <source>
        <dbReference type="ARBA" id="ARBA00022475"/>
    </source>
</evidence>
<evidence type="ECO:0000256" key="3">
    <source>
        <dbReference type="ARBA" id="ARBA00022448"/>
    </source>
</evidence>
<dbReference type="EMBL" id="MAJU01000004">
    <property type="protein sequence ID" value="OCH22919.1"/>
    <property type="molecule type" value="Genomic_DNA"/>
</dbReference>
<organism evidence="13 14">
    <name type="scientific">Aliivibrio logei</name>
    <name type="common">Vibrio logei</name>
    <dbReference type="NCBI Taxonomy" id="688"/>
    <lineage>
        <taxon>Bacteria</taxon>
        <taxon>Pseudomonadati</taxon>
        <taxon>Pseudomonadota</taxon>
        <taxon>Gammaproteobacteria</taxon>
        <taxon>Vibrionales</taxon>
        <taxon>Vibrionaceae</taxon>
        <taxon>Aliivibrio</taxon>
    </lineage>
</organism>
<protein>
    <recommendedName>
        <fullName evidence="10">Protein TonB</fullName>
    </recommendedName>
</protein>
<evidence type="ECO:0000256" key="1">
    <source>
        <dbReference type="ARBA" id="ARBA00004383"/>
    </source>
</evidence>
<dbReference type="PANTHER" id="PTHR33446">
    <property type="entry name" value="PROTEIN TONB-RELATED"/>
    <property type="match status" value="1"/>
</dbReference>
<evidence type="ECO:0000256" key="11">
    <source>
        <dbReference type="SAM" id="MobiDB-lite"/>
    </source>
</evidence>
<reference evidence="13 14" key="1">
    <citation type="submission" date="2016-06" db="EMBL/GenBank/DDBJ databases">
        <authorList>
            <person name="Kjaerup R.B."/>
            <person name="Dalgaard T.S."/>
            <person name="Juul-Madsen H.R."/>
        </authorList>
    </citation>
    <scope>NUCLEOTIDE SEQUENCE [LARGE SCALE GENOMIC DNA]</scope>
    <source>
        <strain evidence="13 14">1S159</strain>
    </source>
</reference>
<dbReference type="GO" id="GO:0031992">
    <property type="term" value="F:energy transducer activity"/>
    <property type="evidence" value="ECO:0007669"/>
    <property type="project" value="InterPro"/>
</dbReference>
<dbReference type="GO" id="GO:0030288">
    <property type="term" value="C:outer membrane-bounded periplasmic space"/>
    <property type="evidence" value="ECO:0007669"/>
    <property type="project" value="InterPro"/>
</dbReference>
<dbReference type="PROSITE" id="PS52015">
    <property type="entry name" value="TONB_CTD"/>
    <property type="match status" value="1"/>
</dbReference>
<evidence type="ECO:0000259" key="12">
    <source>
        <dbReference type="PROSITE" id="PS52015"/>
    </source>
</evidence>
<comment type="similarity">
    <text evidence="2 10">Belongs to the TonB family.</text>
</comment>
<dbReference type="Pfam" id="PF03544">
    <property type="entry name" value="TonB_C"/>
    <property type="match status" value="1"/>
</dbReference>
<name>A0A1B9P335_ALILO</name>
<feature type="compositionally biased region" description="Low complexity" evidence="11">
    <location>
        <begin position="75"/>
        <end position="85"/>
    </location>
</feature>
<evidence type="ECO:0000256" key="8">
    <source>
        <dbReference type="ARBA" id="ARBA00022989"/>
    </source>
</evidence>
<evidence type="ECO:0000256" key="6">
    <source>
        <dbReference type="ARBA" id="ARBA00022692"/>
    </source>
</evidence>
<dbReference type="PANTHER" id="PTHR33446:SF14">
    <property type="entry name" value="PROTEIN TONB"/>
    <property type="match status" value="1"/>
</dbReference>
<dbReference type="PRINTS" id="PR01374">
    <property type="entry name" value="TONBPROTEIN"/>
</dbReference>
<dbReference type="GO" id="GO:0015891">
    <property type="term" value="P:siderophore transport"/>
    <property type="evidence" value="ECO:0007669"/>
    <property type="project" value="InterPro"/>
</dbReference>
<feature type="domain" description="TonB C-terminal" evidence="12">
    <location>
        <begin position="115"/>
        <end position="207"/>
    </location>
</feature>
<dbReference type="GO" id="GO:0015031">
    <property type="term" value="P:protein transport"/>
    <property type="evidence" value="ECO:0007669"/>
    <property type="project" value="UniProtKB-UniRule"/>
</dbReference>
<keyword evidence="6" id="KW-0812">Transmembrane</keyword>
<dbReference type="FunFam" id="3.30.1150.10:FF:000006">
    <property type="entry name" value="Protein TonB"/>
    <property type="match status" value="1"/>
</dbReference>
<sequence length="207" mass="23290">MLRLLMALPIALAISIALFSVMAWMVDNGNQGKPEASENLSFTMMMVEPESDLQRRQRSVPEQPKPPELPPETKVSQSQSEMSSVMPITPMSSAGLDTAINGLKISAPTSFGSFTTNQQAMPLYRVEPRYPSRALKRKIEGYVIMSFSIDETGEPFDIEVKEAEPKRIFNRDAVRALKQWKYQPKLVEGKAIVQQNQTVRLEFKLAK</sequence>
<keyword evidence="8" id="KW-1133">Transmembrane helix</keyword>
<dbReference type="NCBIfam" id="TIGR01352">
    <property type="entry name" value="tonB_Cterm"/>
    <property type="match status" value="1"/>
</dbReference>
<dbReference type="Gene3D" id="3.30.1150.10">
    <property type="match status" value="1"/>
</dbReference>
<evidence type="ECO:0000256" key="10">
    <source>
        <dbReference type="RuleBase" id="RU362123"/>
    </source>
</evidence>
<proteinExistence type="inferred from homology"/>
<dbReference type="GO" id="GO:0005886">
    <property type="term" value="C:plasma membrane"/>
    <property type="evidence" value="ECO:0007669"/>
    <property type="project" value="UniProtKB-SubCell"/>
</dbReference>